<accession>A0AA38IKJ7</accession>
<dbReference type="Proteomes" id="UP001168821">
    <property type="component" value="Unassembled WGS sequence"/>
</dbReference>
<keyword evidence="3" id="KW-1185">Reference proteome</keyword>
<name>A0AA38IKJ7_9CUCU</name>
<dbReference type="EMBL" id="JALNTZ010000004">
    <property type="protein sequence ID" value="KAJ3656509.1"/>
    <property type="molecule type" value="Genomic_DNA"/>
</dbReference>
<reference evidence="2" key="1">
    <citation type="journal article" date="2023" name="G3 (Bethesda)">
        <title>Whole genome assemblies of Zophobas morio and Tenebrio molitor.</title>
        <authorList>
            <person name="Kaur S."/>
            <person name="Stinson S.A."/>
            <person name="diCenzo G.C."/>
        </authorList>
    </citation>
    <scope>NUCLEOTIDE SEQUENCE</scope>
    <source>
        <strain evidence="2">QUZm001</strain>
    </source>
</reference>
<feature type="compositionally biased region" description="Low complexity" evidence="1">
    <location>
        <begin position="82"/>
        <end position="92"/>
    </location>
</feature>
<evidence type="ECO:0000313" key="3">
    <source>
        <dbReference type="Proteomes" id="UP001168821"/>
    </source>
</evidence>
<evidence type="ECO:0000256" key="1">
    <source>
        <dbReference type="SAM" id="MobiDB-lite"/>
    </source>
</evidence>
<evidence type="ECO:0000313" key="2">
    <source>
        <dbReference type="EMBL" id="KAJ3656509.1"/>
    </source>
</evidence>
<dbReference type="AlphaFoldDB" id="A0AA38IKJ7"/>
<comment type="caution">
    <text evidence="2">The sequence shown here is derived from an EMBL/GenBank/DDBJ whole genome shotgun (WGS) entry which is preliminary data.</text>
</comment>
<sequence>MITYLGDLSAISTTSAVIRRSDHFVVKHPVYSIPRSLLRHPSSPIVPVPRCPNAIDRIIPLPPPSPPYEIIPPRRHTELLYPLPRHNPSNLRPRPRLRPSDDLGSRPWHVVTKGCVSGSQQSRGGGCGPSPTLKSPLIGIRGIECEGSPVQLTRGDYPPMGIEGEGRGTARPGGGSMGCERATRWCGAMGR</sequence>
<proteinExistence type="predicted"/>
<organism evidence="2 3">
    <name type="scientific">Zophobas morio</name>
    <dbReference type="NCBI Taxonomy" id="2755281"/>
    <lineage>
        <taxon>Eukaryota</taxon>
        <taxon>Metazoa</taxon>
        <taxon>Ecdysozoa</taxon>
        <taxon>Arthropoda</taxon>
        <taxon>Hexapoda</taxon>
        <taxon>Insecta</taxon>
        <taxon>Pterygota</taxon>
        <taxon>Neoptera</taxon>
        <taxon>Endopterygota</taxon>
        <taxon>Coleoptera</taxon>
        <taxon>Polyphaga</taxon>
        <taxon>Cucujiformia</taxon>
        <taxon>Tenebrionidae</taxon>
        <taxon>Zophobas</taxon>
    </lineage>
</organism>
<gene>
    <name evidence="2" type="ORF">Zmor_015582</name>
</gene>
<feature type="region of interest" description="Disordered" evidence="1">
    <location>
        <begin position="81"/>
        <end position="104"/>
    </location>
</feature>
<protein>
    <submittedName>
        <fullName evidence="2">Uncharacterized protein</fullName>
    </submittedName>
</protein>